<reference evidence="1 2" key="1">
    <citation type="submission" date="2019-11" db="EMBL/GenBank/DDBJ databases">
        <title>Draft genome sequence of Blautia luti DSM 14534T, isolated from human stool.</title>
        <authorList>
            <person name="Ortiz R."/>
            <person name="Melis-Arcos F."/>
            <person name="Covarrubias P."/>
            <person name="Cardenas J.P."/>
            <person name="Perez-Donoso J."/>
            <person name="Almonacid D."/>
        </authorList>
    </citation>
    <scope>NUCLEOTIDE SEQUENCE [LARGE SCALE GENOMIC DNA]</scope>
    <source>
        <strain evidence="1 2">DSM 14534</strain>
    </source>
</reference>
<evidence type="ECO:0000313" key="1">
    <source>
        <dbReference type="EMBL" id="MTD60043.1"/>
    </source>
</evidence>
<accession>A0A844GDK7</accession>
<dbReference type="EMBL" id="WMBC01000001">
    <property type="protein sequence ID" value="MTD60043.1"/>
    <property type="molecule type" value="Genomic_DNA"/>
</dbReference>
<organism evidence="1 2">
    <name type="scientific">Blautia luti DSM 14534 = JCM 17040</name>
    <dbReference type="NCBI Taxonomy" id="649762"/>
    <lineage>
        <taxon>Bacteria</taxon>
        <taxon>Bacillati</taxon>
        <taxon>Bacillota</taxon>
        <taxon>Clostridia</taxon>
        <taxon>Lachnospirales</taxon>
        <taxon>Lachnospiraceae</taxon>
        <taxon>Blautia</taxon>
    </lineage>
</organism>
<name>A0A844GDK7_9FIRM</name>
<dbReference type="AlphaFoldDB" id="A0A844GDK7"/>
<gene>
    <name evidence="1" type="ORF">GKZ57_01870</name>
</gene>
<dbReference type="RefSeq" id="WP_118509395.1">
    <property type="nucleotide sequence ID" value="NZ_WMBC01000001.1"/>
</dbReference>
<protein>
    <submittedName>
        <fullName evidence="1">Uncharacterized protein</fullName>
    </submittedName>
</protein>
<proteinExistence type="predicted"/>
<comment type="caution">
    <text evidence="1">The sequence shown here is derived from an EMBL/GenBank/DDBJ whole genome shotgun (WGS) entry which is preliminary data.</text>
</comment>
<sequence length="123" mass="14190">MKTAETPAGTFTINKSEIPANYTCVAEQKIEHISENHIRIVTMDQEVSFENQILSPRIHQSCMNPEKITIHPLEIECIGEKVLFKDHYGVKEWKKGEPLPEIHEWYPHIKKAGCFPCRNCGRC</sequence>
<dbReference type="Proteomes" id="UP000437824">
    <property type="component" value="Unassembled WGS sequence"/>
</dbReference>
<evidence type="ECO:0000313" key="2">
    <source>
        <dbReference type="Proteomes" id="UP000437824"/>
    </source>
</evidence>